<gene>
    <name evidence="2" type="ORF">ALQ65_100595</name>
</gene>
<proteinExistence type="predicted"/>
<dbReference type="AlphaFoldDB" id="A0A0P9LN93"/>
<sequence length="290" mass="31680">MKERTVMGLCISKNSGSGYSYSDSDRWEVPAGPPNARSVSSHQTASARDIASDEVDERPATFSHFQLARCGGDYTLSMVTSAAYQAERRHRGNLIKDRSQSILPWVQVYHSKKGLDYSFQIDRTTTVKVAGFNCSVPNDRGTRHLYSAGTSQINMPVIADNMSACIAVACAAENVAAGTGERRPGAKVRVFHLLPFRREDLVPEEVLASVRDYLRTTKEQGLTMRVAMHGGNTEGDFSVSTAQALKGLFADEGIPLEFDETCANRTSETLLGAVILDDNSTHFIKHLVAS</sequence>
<dbReference type="NCBIfam" id="NF041401">
    <property type="entry name" value="XopAF"/>
    <property type="match status" value="1"/>
</dbReference>
<name>A0A0P9LN93_9PSED</name>
<feature type="compositionally biased region" description="Polar residues" evidence="1">
    <location>
        <begin position="37"/>
        <end position="46"/>
    </location>
</feature>
<evidence type="ECO:0000313" key="3">
    <source>
        <dbReference type="Proteomes" id="UP000271468"/>
    </source>
</evidence>
<evidence type="ECO:0000256" key="1">
    <source>
        <dbReference type="SAM" id="MobiDB-lite"/>
    </source>
</evidence>
<comment type="caution">
    <text evidence="2">The sequence shown here is derived from an EMBL/GenBank/DDBJ whole genome shotgun (WGS) entry which is preliminary data.</text>
</comment>
<organism evidence="2 3">
    <name type="scientific">Pseudomonas syringae pv. coriandricola</name>
    <dbReference type="NCBI Taxonomy" id="264453"/>
    <lineage>
        <taxon>Bacteria</taxon>
        <taxon>Pseudomonadati</taxon>
        <taxon>Pseudomonadota</taxon>
        <taxon>Gammaproteobacteria</taxon>
        <taxon>Pseudomonadales</taxon>
        <taxon>Pseudomonadaceae</taxon>
        <taxon>Pseudomonas</taxon>
    </lineage>
</organism>
<evidence type="ECO:0000313" key="2">
    <source>
        <dbReference type="EMBL" id="RMN10755.1"/>
    </source>
</evidence>
<dbReference type="EMBL" id="RBOV01000231">
    <property type="protein sequence ID" value="RMN10755.1"/>
    <property type="molecule type" value="Genomic_DNA"/>
</dbReference>
<accession>A0A0P9LN93</accession>
<protein>
    <submittedName>
        <fullName evidence="2">Type III effector HopAF1</fullName>
    </submittedName>
</protein>
<dbReference type="Proteomes" id="UP000271468">
    <property type="component" value="Unassembled WGS sequence"/>
</dbReference>
<reference evidence="2 3" key="1">
    <citation type="submission" date="2018-08" db="EMBL/GenBank/DDBJ databases">
        <title>Recombination of ecologically and evolutionarily significant loci maintains genetic cohesion in the Pseudomonas syringae species complex.</title>
        <authorList>
            <person name="Dillon M."/>
            <person name="Thakur S."/>
            <person name="Almeida R.N.D."/>
            <person name="Weir B.S."/>
            <person name="Guttman D.S."/>
        </authorList>
    </citation>
    <scope>NUCLEOTIDE SEQUENCE [LARGE SCALE GENOMIC DNA]</scope>
    <source>
        <strain evidence="2 3">ICMP 12341</strain>
    </source>
</reference>
<dbReference type="InterPro" id="IPR049923">
    <property type="entry name" value="AvrXv3-like"/>
</dbReference>
<feature type="region of interest" description="Disordered" evidence="1">
    <location>
        <begin position="13"/>
        <end position="54"/>
    </location>
</feature>